<dbReference type="AlphaFoldDB" id="A0A444JGD1"/>
<dbReference type="InterPro" id="IPR003841">
    <property type="entry name" value="Na/Pi_transpt"/>
</dbReference>
<dbReference type="PANTHER" id="PTHR10010:SF46">
    <property type="entry name" value="SODIUM-DEPENDENT PHOSPHATE TRANSPORT PROTEIN 2B"/>
    <property type="match status" value="1"/>
</dbReference>
<dbReference type="EMBL" id="MTKS01000037">
    <property type="protein sequence ID" value="RWX52135.1"/>
    <property type="molecule type" value="Genomic_DNA"/>
</dbReference>
<keyword evidence="3 6" id="KW-0812">Transmembrane</keyword>
<gene>
    <name evidence="7" type="ORF">VU01_103710</name>
</gene>
<protein>
    <submittedName>
        <fullName evidence="7">Na/Pi-cotransporter</fullName>
    </submittedName>
</protein>
<keyword evidence="5 6" id="KW-0472">Membrane</keyword>
<accession>A0A444JGD1</accession>
<sequence>MTTNINKILDKIPAGALALAGLAVLIPARSIWAGNNNDAEAISWVMLFLGITGGLAFFLYGMELMSEGLKKTAGNKMRSILAALTKNRFIGLLMGAFVTTVIQSSSATTVMLVSFVQAELMTFAQSLGVILGADIGTTITAQLVAFKVTDYALGMIAVGFGVRMFGKNEKIKSIGDILLGFGVLFYGMKLMSDSMTPLRTYPQFIDMMKSMENPLLG</sequence>
<evidence type="ECO:0000256" key="2">
    <source>
        <dbReference type="ARBA" id="ARBA00022475"/>
    </source>
</evidence>
<comment type="caution">
    <text evidence="7">The sequence shown here is derived from an EMBL/GenBank/DDBJ whole genome shotgun (WGS) entry which is preliminary data.</text>
</comment>
<evidence type="ECO:0000256" key="1">
    <source>
        <dbReference type="ARBA" id="ARBA00004651"/>
    </source>
</evidence>
<reference evidence="7 8" key="1">
    <citation type="submission" date="2017-01" db="EMBL/GenBank/DDBJ databases">
        <title>The cable genome- insights into the physiology and evolution of filamentous bacteria capable of sulfide oxidation via long distance electron transfer.</title>
        <authorList>
            <person name="Schreiber L."/>
            <person name="Bjerg J.T."/>
            <person name="Boggild A."/>
            <person name="Van De Vossenberg J."/>
            <person name="Meysman F."/>
            <person name="Nielsen L.P."/>
            <person name="Schramm A."/>
            <person name="Kjeldsen K.U."/>
        </authorList>
    </citation>
    <scope>NUCLEOTIDE SEQUENCE [LARGE SCALE GENOMIC DNA]</scope>
    <source>
        <strain evidence="7">A5</strain>
    </source>
</reference>
<name>A0A444JGD1_9BACT</name>
<feature type="transmembrane region" description="Helical" evidence="6">
    <location>
        <begin position="135"/>
        <end position="162"/>
    </location>
</feature>
<proteinExistence type="predicted"/>
<evidence type="ECO:0000256" key="4">
    <source>
        <dbReference type="ARBA" id="ARBA00022989"/>
    </source>
</evidence>
<feature type="transmembrane region" description="Helical" evidence="6">
    <location>
        <begin position="44"/>
        <end position="62"/>
    </location>
</feature>
<evidence type="ECO:0000313" key="8">
    <source>
        <dbReference type="Proteomes" id="UP000288892"/>
    </source>
</evidence>
<dbReference type="GO" id="GO:0044341">
    <property type="term" value="P:sodium-dependent phosphate transport"/>
    <property type="evidence" value="ECO:0007669"/>
    <property type="project" value="InterPro"/>
</dbReference>
<dbReference type="Proteomes" id="UP000288892">
    <property type="component" value="Unassembled WGS sequence"/>
</dbReference>
<feature type="non-terminal residue" evidence="7">
    <location>
        <position position="217"/>
    </location>
</feature>
<feature type="transmembrane region" description="Helical" evidence="6">
    <location>
        <begin position="89"/>
        <end position="115"/>
    </location>
</feature>
<evidence type="ECO:0000256" key="5">
    <source>
        <dbReference type="ARBA" id="ARBA00023136"/>
    </source>
</evidence>
<dbReference type="Pfam" id="PF02690">
    <property type="entry name" value="Na_Pi_cotrans"/>
    <property type="match status" value="1"/>
</dbReference>
<keyword evidence="4 6" id="KW-1133">Transmembrane helix</keyword>
<evidence type="ECO:0000256" key="6">
    <source>
        <dbReference type="SAM" id="Phobius"/>
    </source>
</evidence>
<dbReference type="GO" id="GO:0005886">
    <property type="term" value="C:plasma membrane"/>
    <property type="evidence" value="ECO:0007669"/>
    <property type="project" value="UniProtKB-SubCell"/>
</dbReference>
<evidence type="ECO:0000256" key="3">
    <source>
        <dbReference type="ARBA" id="ARBA00022692"/>
    </source>
</evidence>
<dbReference type="PANTHER" id="PTHR10010">
    <property type="entry name" value="SOLUTE CARRIER FAMILY 34 SODIUM PHOSPHATE , MEMBER 2-RELATED"/>
    <property type="match status" value="1"/>
</dbReference>
<keyword evidence="2" id="KW-1003">Cell membrane</keyword>
<evidence type="ECO:0000313" key="7">
    <source>
        <dbReference type="EMBL" id="RWX52135.1"/>
    </source>
</evidence>
<feature type="transmembrane region" description="Helical" evidence="6">
    <location>
        <begin position="12"/>
        <end position="32"/>
    </location>
</feature>
<comment type="subcellular location">
    <subcellularLocation>
        <location evidence="1">Cell membrane</location>
        <topology evidence="1">Multi-pass membrane protein</topology>
    </subcellularLocation>
</comment>
<organism evidence="7 8">
    <name type="scientific">Candidatus Electrothrix marina</name>
    <dbReference type="NCBI Taxonomy" id="1859130"/>
    <lineage>
        <taxon>Bacteria</taxon>
        <taxon>Pseudomonadati</taxon>
        <taxon>Thermodesulfobacteriota</taxon>
        <taxon>Desulfobulbia</taxon>
        <taxon>Desulfobulbales</taxon>
        <taxon>Desulfobulbaceae</taxon>
        <taxon>Candidatus Electrothrix</taxon>
    </lineage>
</organism>
<dbReference type="NCBIfam" id="NF037997">
    <property type="entry name" value="Na_Pi_symport"/>
    <property type="match status" value="1"/>
</dbReference>
<dbReference type="GO" id="GO:0005436">
    <property type="term" value="F:sodium:phosphate symporter activity"/>
    <property type="evidence" value="ECO:0007669"/>
    <property type="project" value="InterPro"/>
</dbReference>
<keyword evidence="8" id="KW-1185">Reference proteome</keyword>